<evidence type="ECO:0000256" key="1">
    <source>
        <dbReference type="SAM" id="MobiDB-lite"/>
    </source>
</evidence>
<feature type="region of interest" description="Disordered" evidence="1">
    <location>
        <begin position="448"/>
        <end position="575"/>
    </location>
</feature>
<feature type="compositionally biased region" description="Acidic residues" evidence="1">
    <location>
        <begin position="141"/>
        <end position="176"/>
    </location>
</feature>
<accession>A0A0K6FTU9</accession>
<feature type="region of interest" description="Disordered" evidence="1">
    <location>
        <begin position="134"/>
        <end position="185"/>
    </location>
</feature>
<protein>
    <recommendedName>
        <fullName evidence="4">Homeobox domain-containing protein</fullName>
    </recommendedName>
</protein>
<evidence type="ECO:0000313" key="2">
    <source>
        <dbReference type="EMBL" id="CUA69676.1"/>
    </source>
</evidence>
<dbReference type="Gene3D" id="1.10.10.60">
    <property type="entry name" value="Homeodomain-like"/>
    <property type="match status" value="1"/>
</dbReference>
<gene>
    <name evidence="2" type="ORF">RSOLAG22IIIB_04055</name>
</gene>
<feature type="region of interest" description="Disordered" evidence="1">
    <location>
        <begin position="299"/>
        <end position="345"/>
    </location>
</feature>
<name>A0A0K6FTU9_9AGAM</name>
<feature type="compositionally biased region" description="Pro residues" evidence="1">
    <location>
        <begin position="524"/>
        <end position="534"/>
    </location>
</feature>
<feature type="compositionally biased region" description="Low complexity" evidence="1">
    <location>
        <begin position="450"/>
        <end position="462"/>
    </location>
</feature>
<dbReference type="CDD" id="cd00086">
    <property type="entry name" value="homeodomain"/>
    <property type="match status" value="1"/>
</dbReference>
<dbReference type="InterPro" id="IPR001356">
    <property type="entry name" value="HD"/>
</dbReference>
<keyword evidence="3" id="KW-1185">Reference proteome</keyword>
<reference evidence="2 3" key="1">
    <citation type="submission" date="2015-07" db="EMBL/GenBank/DDBJ databases">
        <authorList>
            <person name="Noorani M."/>
        </authorList>
    </citation>
    <scope>NUCLEOTIDE SEQUENCE [LARGE SCALE GENOMIC DNA]</scope>
    <source>
        <strain evidence="2">BBA 69670</strain>
    </source>
</reference>
<sequence length="657" mass="69777">MDNSLFHSVLRTVQKHAALAPDHLHSASNDRLLFDHRLAYTSLSTPLLELGSQLASLGLPPHLNSELEALLTNDVNEDKTFIEQTQQRLLQQLSTLSTSLDPVAVPSLVRAAFDAFHHRSISARIDALRRELSEFGPQEDSASESEGASDSEPDFDEGDDDEEDEGPDGLGDEDDNAPIRPGEDVPPLEIKYLPIFEALHERGKVLTKPEKTYLVNMTGMTYRQITIWNRRRGELKEHAQRVSLSHTGSVDSCASSDASGDECELEQKLAVPKADATFDIRSWRLTSALPIKAGAHGTFPTSPIKTTFGDPAVDSDSDSGDTDLSDDPDESNNHPPGLHAPSLSTSITTIDSITTTNASLKEISGLGITPIINEGNDFVASNSTSRITKPLPMHRSRATPAQAIPVQRPVFNFNLDTSAGLTQPSGSASVSPSHLVTSDVRGLTVQLNITPPSSTTTLQLSSHNVPINGGAGSAPTSSNGSSPRHSTLVGSPQRNTSPTPSGHSVPSPRPPIKPLPRRTGCAPRPRPPPRPSPPSMTSATVPSSARASVVLPPSSNPSLGNTTLGSLLRPNQPAPKIPQEMEDRLVAMAGRMGVGMSANHGSTYSNFRNTTATTASAVHLGRALHSHDSASLPRPSMPSGSTLPTVSGPPPQNSVEP</sequence>
<evidence type="ECO:0000313" key="3">
    <source>
        <dbReference type="Proteomes" id="UP000044841"/>
    </source>
</evidence>
<feature type="compositionally biased region" description="Pro residues" evidence="1">
    <location>
        <begin position="647"/>
        <end position="657"/>
    </location>
</feature>
<feature type="compositionally biased region" description="Low complexity" evidence="1">
    <location>
        <begin position="548"/>
        <end position="559"/>
    </location>
</feature>
<evidence type="ECO:0008006" key="4">
    <source>
        <dbReference type="Google" id="ProtNLM"/>
    </source>
</evidence>
<proteinExistence type="predicted"/>
<dbReference type="GO" id="GO:0003677">
    <property type="term" value="F:DNA binding"/>
    <property type="evidence" value="ECO:0007669"/>
    <property type="project" value="InterPro"/>
</dbReference>
<dbReference type="Proteomes" id="UP000044841">
    <property type="component" value="Unassembled WGS sequence"/>
</dbReference>
<feature type="region of interest" description="Disordered" evidence="1">
    <location>
        <begin position="618"/>
        <end position="657"/>
    </location>
</feature>
<feature type="compositionally biased region" description="Polar residues" evidence="1">
    <location>
        <begin position="536"/>
        <end position="546"/>
    </location>
</feature>
<feature type="compositionally biased region" description="Polar residues" evidence="1">
    <location>
        <begin position="474"/>
        <end position="504"/>
    </location>
</feature>
<dbReference type="AlphaFoldDB" id="A0A0K6FTU9"/>
<dbReference type="EMBL" id="CYGV01000890">
    <property type="protein sequence ID" value="CUA69676.1"/>
    <property type="molecule type" value="Genomic_DNA"/>
</dbReference>
<organism evidence="2 3">
    <name type="scientific">Rhizoctonia solani</name>
    <dbReference type="NCBI Taxonomy" id="456999"/>
    <lineage>
        <taxon>Eukaryota</taxon>
        <taxon>Fungi</taxon>
        <taxon>Dikarya</taxon>
        <taxon>Basidiomycota</taxon>
        <taxon>Agaricomycotina</taxon>
        <taxon>Agaricomycetes</taxon>
        <taxon>Cantharellales</taxon>
        <taxon>Ceratobasidiaceae</taxon>
        <taxon>Rhizoctonia</taxon>
    </lineage>
</organism>
<feature type="compositionally biased region" description="Acidic residues" evidence="1">
    <location>
        <begin position="313"/>
        <end position="330"/>
    </location>
</feature>